<proteinExistence type="evidence at transcript level"/>
<evidence type="ECO:0000259" key="3">
    <source>
        <dbReference type="SMART" id="SM00644"/>
    </source>
</evidence>
<dbReference type="CDD" id="cd06583">
    <property type="entry name" value="PGRP"/>
    <property type="match status" value="1"/>
</dbReference>
<keyword evidence="2" id="KW-0391">Immunity</keyword>
<sequence>MAALHITTSMSRASVLTAYRLFICFVCARCLLRNVNGYLNPTHPIFKIEYGTPPAEHLKETAHSYLDQEHLTCFQALDQVYAKTDPLFAGSNYSCHVKDQCPSPQFLVDPCAVIVPRAGWGARATRIANYMHEPVSIVFIHHTAMDRCYSSNKCIKEIKNVQDLHMDIKGWDDIGYSFLVGEDGRAYEARGWDRVGAHTLGWNDVSISISVMGDFNDVFPRDSALQAINSVIECGMRKGKVMPDYKLYGHRDARPTFDSPGHRLYSLVKTWSHCSYMLPDRQKKY</sequence>
<accession>X2KPZ1</accession>
<evidence type="ECO:0000256" key="1">
    <source>
        <dbReference type="ARBA" id="ARBA00007553"/>
    </source>
</evidence>
<protein>
    <submittedName>
        <fullName evidence="5">Peptidoglycan recognition protein short</fullName>
    </submittedName>
</protein>
<dbReference type="FunFam" id="3.40.80.10:FF:000001">
    <property type="entry name" value="Peptidoglycan recognition protein 1"/>
    <property type="match status" value="1"/>
</dbReference>
<dbReference type="GO" id="GO:0008270">
    <property type="term" value="F:zinc ion binding"/>
    <property type="evidence" value="ECO:0007669"/>
    <property type="project" value="InterPro"/>
</dbReference>
<dbReference type="PANTHER" id="PTHR11022">
    <property type="entry name" value="PEPTIDOGLYCAN RECOGNITION PROTEIN"/>
    <property type="match status" value="1"/>
</dbReference>
<dbReference type="InterPro" id="IPR036505">
    <property type="entry name" value="Amidase/PGRP_sf"/>
</dbReference>
<dbReference type="SMART" id="SM00701">
    <property type="entry name" value="PGRP"/>
    <property type="match status" value="1"/>
</dbReference>
<dbReference type="InterPro" id="IPR002502">
    <property type="entry name" value="Amidase_domain"/>
</dbReference>
<dbReference type="GO" id="GO:0008745">
    <property type="term" value="F:N-acetylmuramoyl-L-alanine amidase activity"/>
    <property type="evidence" value="ECO:0007669"/>
    <property type="project" value="InterPro"/>
</dbReference>
<dbReference type="GO" id="GO:0002376">
    <property type="term" value="P:immune system process"/>
    <property type="evidence" value="ECO:0007669"/>
    <property type="project" value="UniProtKB-KW"/>
</dbReference>
<evidence type="ECO:0000256" key="2">
    <source>
        <dbReference type="ARBA" id="ARBA00022859"/>
    </source>
</evidence>
<evidence type="ECO:0000259" key="4">
    <source>
        <dbReference type="SMART" id="SM00701"/>
    </source>
</evidence>
<dbReference type="SMART" id="SM00644">
    <property type="entry name" value="Ami_2"/>
    <property type="match status" value="1"/>
</dbReference>
<dbReference type="PANTHER" id="PTHR11022:SF41">
    <property type="entry name" value="PEPTIDOGLYCAN-RECOGNITION PROTEIN LC-RELATED"/>
    <property type="match status" value="1"/>
</dbReference>
<dbReference type="Gene3D" id="3.40.80.10">
    <property type="entry name" value="Peptidoglycan recognition protein-like"/>
    <property type="match status" value="1"/>
</dbReference>
<dbReference type="AlphaFoldDB" id="X2KPZ1"/>
<evidence type="ECO:0000313" key="5">
    <source>
        <dbReference type="EMBL" id="AHN82528.1"/>
    </source>
</evidence>
<organism evidence="5">
    <name type="scientific">Sinohyriopsis cumingii</name>
    <name type="common">Triangle sail mussel</name>
    <name type="synonym">Hyriopsis cumingii</name>
    <dbReference type="NCBI Taxonomy" id="165450"/>
    <lineage>
        <taxon>Eukaryota</taxon>
        <taxon>Metazoa</taxon>
        <taxon>Spiralia</taxon>
        <taxon>Lophotrochozoa</taxon>
        <taxon>Mollusca</taxon>
        <taxon>Bivalvia</taxon>
        <taxon>Autobranchia</taxon>
        <taxon>Heteroconchia</taxon>
        <taxon>Palaeoheterodonta</taxon>
        <taxon>Unionida</taxon>
        <taxon>Unionoidea</taxon>
        <taxon>Unionidae</taxon>
        <taxon>Gonideinae</taxon>
        <taxon>Sinohyriopsis</taxon>
    </lineage>
</organism>
<dbReference type="EMBL" id="KJ123767">
    <property type="protein sequence ID" value="AHN82528.1"/>
    <property type="molecule type" value="mRNA"/>
</dbReference>
<feature type="domain" description="Peptidoglycan recognition protein family" evidence="4">
    <location>
        <begin position="112"/>
        <end position="254"/>
    </location>
</feature>
<dbReference type="Pfam" id="PF01510">
    <property type="entry name" value="Amidase_2"/>
    <property type="match status" value="1"/>
</dbReference>
<dbReference type="InterPro" id="IPR006619">
    <property type="entry name" value="PGRP_domain_met/bac"/>
</dbReference>
<dbReference type="InterPro" id="IPR015510">
    <property type="entry name" value="PGRP"/>
</dbReference>
<dbReference type="SUPFAM" id="SSF55846">
    <property type="entry name" value="N-acetylmuramoyl-L-alanine amidase-like"/>
    <property type="match status" value="1"/>
</dbReference>
<name>X2KPZ1_SINCU</name>
<dbReference type="GO" id="GO:0009253">
    <property type="term" value="P:peptidoglycan catabolic process"/>
    <property type="evidence" value="ECO:0007669"/>
    <property type="project" value="InterPro"/>
</dbReference>
<comment type="similarity">
    <text evidence="1">Belongs to the N-acetylmuramoyl-L-alanine amidase 2 family.</text>
</comment>
<feature type="domain" description="N-acetylmuramoyl-L-alanine amidase" evidence="3">
    <location>
        <begin position="125"/>
        <end position="261"/>
    </location>
</feature>
<reference evidence="5" key="1">
    <citation type="submission" date="2014-01" db="EMBL/GenBank/DDBJ databases">
        <title>Gene cloning and expression analysis of peptidoglycan recognition protein S3 of Hyriopsis cumingii.</title>
        <authorList>
            <person name="Zhang J."/>
            <person name="Liu Y."/>
        </authorList>
    </citation>
    <scope>NUCLEOTIDE SEQUENCE</scope>
</reference>